<sequence length="187" mass="20915">MRTHSRIPGTVLDGIDWSRFSVLLLKPDCLRRQLVDDVMAAIRGAADVVVQERVTVADWQIFVHYQDLLVDKDWFTVDVVDYLRRTYIDGQVVIALLRGPAGADTPAAIRELLGHYDPPQAAPGTIRRTFGVDDLATSRREGRLIENLIHSSDDVGAVCRDFGTWFGADRHQLLDLPAPTDRVRSAP</sequence>
<feature type="domain" description="Nucleoside diphosphate kinase-like" evidence="8">
    <location>
        <begin position="21"/>
        <end position="173"/>
    </location>
</feature>
<dbReference type="Gene3D" id="3.30.70.141">
    <property type="entry name" value="Nucleoside diphosphate kinase-like domain"/>
    <property type="match status" value="1"/>
</dbReference>
<gene>
    <name evidence="9" type="ORF">FF36_05605</name>
</gene>
<evidence type="ECO:0000256" key="5">
    <source>
        <dbReference type="ARBA" id="ARBA00022777"/>
    </source>
</evidence>
<dbReference type="EC" id="2.7.4.6" evidence="3"/>
<evidence type="ECO:0000256" key="3">
    <source>
        <dbReference type="ARBA" id="ARBA00012966"/>
    </source>
</evidence>
<evidence type="ECO:0000313" key="9">
    <source>
        <dbReference type="EMBL" id="KJE20114.1"/>
    </source>
</evidence>
<evidence type="ECO:0000256" key="2">
    <source>
        <dbReference type="ARBA" id="ARBA00008142"/>
    </source>
</evidence>
<dbReference type="InterPro" id="IPR036850">
    <property type="entry name" value="NDK-like_dom_sf"/>
</dbReference>
<dbReference type="InterPro" id="IPR034907">
    <property type="entry name" value="NDK-like_dom"/>
</dbReference>
<proteinExistence type="inferred from homology"/>
<keyword evidence="10" id="KW-1185">Reference proteome</keyword>
<comment type="caution">
    <text evidence="9">The sequence shown here is derived from an EMBL/GenBank/DDBJ whole genome shotgun (WGS) entry which is preliminary data.</text>
</comment>
<dbReference type="SUPFAM" id="SSF54919">
    <property type="entry name" value="Nucleoside diphosphate kinase, NDK"/>
    <property type="match status" value="1"/>
</dbReference>
<dbReference type="AlphaFoldDB" id="A0A0D8B846"/>
<organism evidence="9 10">
    <name type="scientific">Frankia torreyi</name>
    <dbReference type="NCBI Taxonomy" id="1856"/>
    <lineage>
        <taxon>Bacteria</taxon>
        <taxon>Bacillati</taxon>
        <taxon>Actinomycetota</taxon>
        <taxon>Actinomycetes</taxon>
        <taxon>Frankiales</taxon>
        <taxon>Frankiaceae</taxon>
        <taxon>Frankia</taxon>
    </lineage>
</organism>
<dbReference type="Proteomes" id="UP000032545">
    <property type="component" value="Unassembled WGS sequence"/>
</dbReference>
<evidence type="ECO:0000256" key="1">
    <source>
        <dbReference type="ARBA" id="ARBA00001946"/>
    </source>
</evidence>
<dbReference type="PATRIC" id="fig|1502723.3.peg.6213"/>
<dbReference type="PANTHER" id="PTHR11349">
    <property type="entry name" value="NUCLEOSIDE DIPHOSPHATE KINASE"/>
    <property type="match status" value="1"/>
</dbReference>
<dbReference type="SMART" id="SM00562">
    <property type="entry name" value="NDK"/>
    <property type="match status" value="1"/>
</dbReference>
<dbReference type="GO" id="GO:0009117">
    <property type="term" value="P:nucleotide metabolic process"/>
    <property type="evidence" value="ECO:0007669"/>
    <property type="project" value="UniProtKB-KW"/>
</dbReference>
<evidence type="ECO:0000256" key="7">
    <source>
        <dbReference type="PROSITE-ProRule" id="PRU00706"/>
    </source>
</evidence>
<dbReference type="PROSITE" id="PS51374">
    <property type="entry name" value="NDPK_LIKE"/>
    <property type="match status" value="1"/>
</dbReference>
<reference evidence="10" key="1">
    <citation type="submission" date="2015-02" db="EMBL/GenBank/DDBJ databases">
        <title>Draft Genome of Frankia sp. CpI1-S.</title>
        <authorList>
            <person name="Oshone R.T."/>
            <person name="Ngom M."/>
            <person name="Ghodhbane-Gtari F."/>
            <person name="Gtari M."/>
            <person name="Morris K."/>
            <person name="Thomas K."/>
            <person name="Sen A."/>
            <person name="Tisa L.S."/>
        </authorList>
    </citation>
    <scope>NUCLEOTIDE SEQUENCE [LARGE SCALE GENOMIC DNA]</scope>
    <source>
        <strain evidence="10">CpI1-S</strain>
    </source>
</reference>
<dbReference type="OrthoDB" id="9801161at2"/>
<evidence type="ECO:0000256" key="4">
    <source>
        <dbReference type="ARBA" id="ARBA00022679"/>
    </source>
</evidence>
<comment type="cofactor">
    <cofactor evidence="1">
        <name>Mg(2+)</name>
        <dbReference type="ChEBI" id="CHEBI:18420"/>
    </cofactor>
</comment>
<name>A0A0D8B846_9ACTN</name>
<dbReference type="GO" id="GO:0004550">
    <property type="term" value="F:nucleoside diphosphate kinase activity"/>
    <property type="evidence" value="ECO:0007669"/>
    <property type="project" value="UniProtKB-EC"/>
</dbReference>
<protein>
    <recommendedName>
        <fullName evidence="3">nucleoside-diphosphate kinase</fullName>
        <ecNumber evidence="3">2.7.4.6</ecNumber>
    </recommendedName>
</protein>
<keyword evidence="4 9" id="KW-0808">Transferase</keyword>
<dbReference type="Pfam" id="PF00334">
    <property type="entry name" value="NDK"/>
    <property type="match status" value="1"/>
</dbReference>
<evidence type="ECO:0000313" key="10">
    <source>
        <dbReference type="Proteomes" id="UP000032545"/>
    </source>
</evidence>
<evidence type="ECO:0000256" key="6">
    <source>
        <dbReference type="ARBA" id="ARBA00023080"/>
    </source>
</evidence>
<keyword evidence="5 9" id="KW-0418">Kinase</keyword>
<evidence type="ECO:0000259" key="8">
    <source>
        <dbReference type="SMART" id="SM00562"/>
    </source>
</evidence>
<reference evidence="9 10" key="2">
    <citation type="journal article" date="2016" name="Genome Announc.">
        <title>Permanent Draft Genome Sequences for Two Variants of Frankia sp. Strain CpI1, the First Frankia Strain Isolated from Root Nodules of Comptonia peregrina.</title>
        <authorList>
            <person name="Oshone R."/>
            <person name="Hurst S.G.IV."/>
            <person name="Abebe-Akele F."/>
            <person name="Simpson S."/>
            <person name="Morris K."/>
            <person name="Thomas W.K."/>
            <person name="Tisa L.S."/>
        </authorList>
    </citation>
    <scope>NUCLEOTIDE SEQUENCE [LARGE SCALE GENOMIC DNA]</scope>
    <source>
        <strain evidence="10">CpI1-S</strain>
    </source>
</reference>
<dbReference type="RefSeq" id="WP_063870521.1">
    <property type="nucleotide sequence ID" value="NZ_JYFN01000071.1"/>
</dbReference>
<comment type="similarity">
    <text evidence="2 7">Belongs to the NDK family.</text>
</comment>
<comment type="caution">
    <text evidence="7">Lacks conserved residue(s) required for the propagation of feature annotation.</text>
</comment>
<accession>A0A0D8B846</accession>
<keyword evidence="6" id="KW-0546">Nucleotide metabolism</keyword>
<dbReference type="EMBL" id="JYFN01000071">
    <property type="protein sequence ID" value="KJE20114.1"/>
    <property type="molecule type" value="Genomic_DNA"/>
</dbReference>